<accession>A0A285V2J3</accession>
<dbReference type="Gene3D" id="3.30.930.30">
    <property type="match status" value="1"/>
</dbReference>
<gene>
    <name evidence="5" type="ORF">SAMN05892877_1411</name>
</gene>
<dbReference type="EMBL" id="OBQD01000041">
    <property type="protein sequence ID" value="SOC48157.1"/>
    <property type="molecule type" value="Genomic_DNA"/>
</dbReference>
<evidence type="ECO:0000259" key="4">
    <source>
        <dbReference type="Pfam" id="PF03389"/>
    </source>
</evidence>
<dbReference type="InterPro" id="IPR005053">
    <property type="entry name" value="MobA_MobL"/>
</dbReference>
<feature type="region of interest" description="Disordered" evidence="3">
    <location>
        <begin position="201"/>
        <end position="251"/>
    </location>
</feature>
<feature type="domain" description="MobA/MobL protein" evidence="4">
    <location>
        <begin position="30"/>
        <end position="216"/>
    </location>
</feature>
<evidence type="ECO:0000256" key="2">
    <source>
        <dbReference type="ARBA" id="ARBA00022971"/>
    </source>
</evidence>
<reference evidence="5 6" key="1">
    <citation type="submission" date="2017-08" db="EMBL/GenBank/DDBJ databases">
        <authorList>
            <person name="de Groot N.N."/>
        </authorList>
    </citation>
    <scope>NUCLEOTIDE SEQUENCE [LARGE SCALE GENOMIC DNA]</scope>
    <source>
        <strain evidence="5 6">JC85</strain>
    </source>
</reference>
<keyword evidence="6" id="KW-1185">Reference proteome</keyword>
<organism evidence="5 6">
    <name type="scientific">Rhizobium subbaraonis</name>
    <dbReference type="NCBI Taxonomy" id="908946"/>
    <lineage>
        <taxon>Bacteria</taxon>
        <taxon>Pseudomonadati</taxon>
        <taxon>Pseudomonadota</taxon>
        <taxon>Alphaproteobacteria</taxon>
        <taxon>Hyphomicrobiales</taxon>
        <taxon>Rhizobiaceae</taxon>
        <taxon>Rhizobium/Agrobacterium group</taxon>
        <taxon>Rhizobium</taxon>
    </lineage>
</organism>
<keyword evidence="2" id="KW-0184">Conjugation</keyword>
<evidence type="ECO:0000313" key="6">
    <source>
        <dbReference type="Proteomes" id="UP000219167"/>
    </source>
</evidence>
<dbReference type="Pfam" id="PF03389">
    <property type="entry name" value="MobA_MobL"/>
    <property type="match status" value="1"/>
</dbReference>
<feature type="compositionally biased region" description="Basic and acidic residues" evidence="3">
    <location>
        <begin position="202"/>
        <end position="238"/>
    </location>
</feature>
<feature type="non-terminal residue" evidence="5">
    <location>
        <position position="1"/>
    </location>
</feature>
<name>A0A285V2J3_9HYPH</name>
<evidence type="ECO:0000256" key="3">
    <source>
        <dbReference type="SAM" id="MobiDB-lite"/>
    </source>
</evidence>
<dbReference type="AlphaFoldDB" id="A0A285V2J3"/>
<protein>
    <submittedName>
        <fullName evidence="5">MobA/MobL family protein</fullName>
    </submittedName>
</protein>
<feature type="region of interest" description="Disordered" evidence="3">
    <location>
        <begin position="334"/>
        <end position="359"/>
    </location>
</feature>
<comment type="similarity">
    <text evidence="1">Belongs to the MobA/MobL family.</text>
</comment>
<evidence type="ECO:0000313" key="5">
    <source>
        <dbReference type="EMBL" id="SOC48157.1"/>
    </source>
</evidence>
<sequence>ASPKRTGINASGGQQAKHALTFQPDHPMGAGQAYRAGAVLPNEAEERLSDFGGRRDVVATDVRLPESAPDWMADRMRLWNAVETAEKRKDARLAKEVEFALPRQLPRAMWLPVARAMADAYAAQGFAADLAIHDDGTQHNPHVHILLTTRVVTAEGFGPKIRSADGRQFVTEARTLWERIANEALRTAGVAVAIDSRSYAKRNLDKEPGQHRGPNPDERRARRDRQRERELTMQHESDLPVPDPDGSPIHPKELEAAERRMLDEVHREEPPVVQEPNGDLHAAHAAIARQNSRDMTEDEAAAYRLAPENMLDWLGDGTTREDVQALDRWENHLDWLDTANERPRPSEDGQWQEPDRDHR</sequence>
<dbReference type="Proteomes" id="UP000219167">
    <property type="component" value="Unassembled WGS sequence"/>
</dbReference>
<proteinExistence type="inferred from homology"/>
<evidence type="ECO:0000256" key="1">
    <source>
        <dbReference type="ARBA" id="ARBA00010873"/>
    </source>
</evidence>